<keyword evidence="3" id="KW-1185">Reference proteome</keyword>
<dbReference type="OrthoDB" id="3795836at2759"/>
<feature type="compositionally biased region" description="Pro residues" evidence="1">
    <location>
        <begin position="28"/>
        <end position="37"/>
    </location>
</feature>
<dbReference type="EMBL" id="JAPEUX010000010">
    <property type="protein sequence ID" value="KAJ4344738.1"/>
    <property type="molecule type" value="Genomic_DNA"/>
</dbReference>
<reference evidence="2" key="1">
    <citation type="submission" date="2022-10" db="EMBL/GenBank/DDBJ databases">
        <title>Tapping the CABI collections for fungal endophytes: first genome assemblies for Collariella, Neodidymelliopsis, Ascochyta clinopodiicola, Didymella pomorum, Didymosphaeria variabile, Neocosmospora piperis and Neocucurbitaria cava.</title>
        <authorList>
            <person name="Hill R."/>
        </authorList>
    </citation>
    <scope>NUCLEOTIDE SEQUENCE</scope>
    <source>
        <strain evidence="2">IMI 356815</strain>
    </source>
</reference>
<comment type="caution">
    <text evidence="2">The sequence shown here is derived from an EMBL/GenBank/DDBJ whole genome shotgun (WGS) entry which is preliminary data.</text>
</comment>
<feature type="region of interest" description="Disordered" evidence="1">
    <location>
        <begin position="21"/>
        <end position="56"/>
    </location>
</feature>
<protein>
    <submittedName>
        <fullName evidence="2">Uncharacterized protein</fullName>
    </submittedName>
</protein>
<dbReference type="RefSeq" id="XP_056065190.1">
    <property type="nucleotide sequence ID" value="XM_056221203.1"/>
</dbReference>
<proteinExistence type="predicted"/>
<evidence type="ECO:0000313" key="3">
    <source>
        <dbReference type="Proteomes" id="UP001140513"/>
    </source>
</evidence>
<evidence type="ECO:0000256" key="1">
    <source>
        <dbReference type="SAM" id="MobiDB-lite"/>
    </source>
</evidence>
<accession>A0A9W8X9C1</accession>
<dbReference type="AlphaFoldDB" id="A0A9W8X9C1"/>
<organism evidence="2 3">
    <name type="scientific">Didymosphaeria variabile</name>
    <dbReference type="NCBI Taxonomy" id="1932322"/>
    <lineage>
        <taxon>Eukaryota</taxon>
        <taxon>Fungi</taxon>
        <taxon>Dikarya</taxon>
        <taxon>Ascomycota</taxon>
        <taxon>Pezizomycotina</taxon>
        <taxon>Dothideomycetes</taxon>
        <taxon>Pleosporomycetidae</taxon>
        <taxon>Pleosporales</taxon>
        <taxon>Massarineae</taxon>
        <taxon>Didymosphaeriaceae</taxon>
        <taxon>Didymosphaeria</taxon>
    </lineage>
</organism>
<dbReference type="GeneID" id="80916012"/>
<sequence>MPPKRRVIDVDVDDSDIIEIHSTSLTAPRPPKNPRTMPPGANSVQGSSAPRPASGVATPAFPNKFFTLSIGTNSTASLFFPDRTLATIAELRQLEIHAVMEAFQTNVPINPHYRYTMTSDTAVGSATDFSSLPVGQSTPSLSFANARLLHQFLARNSRLAEKNEKPKFVLLAPIKGVKNPKFAHLHAVRYDEVGCGFDEDNCLSLFVSELVEGERHTKVLYVERTKVEVIKEAKVPTVVEGVKAEGGS</sequence>
<name>A0A9W8X9C1_9PLEO</name>
<gene>
    <name evidence="2" type="ORF">N0V89_012482</name>
</gene>
<dbReference type="Proteomes" id="UP001140513">
    <property type="component" value="Unassembled WGS sequence"/>
</dbReference>
<evidence type="ECO:0000313" key="2">
    <source>
        <dbReference type="EMBL" id="KAJ4344738.1"/>
    </source>
</evidence>